<gene>
    <name evidence="2" type="ORF">AEK19_MT1249</name>
</gene>
<evidence type="ECO:0000313" key="2">
    <source>
        <dbReference type="EMBL" id="ART31459.1"/>
    </source>
</evidence>
<proteinExistence type="predicted"/>
<dbReference type="EMBL" id="KY774314">
    <property type="protein sequence ID" value="ART31459.1"/>
    <property type="molecule type" value="Genomic_DNA"/>
</dbReference>
<feature type="chain" id="PRO_5012756109" description="Secreted protein" evidence="1">
    <location>
        <begin position="27"/>
        <end position="72"/>
    </location>
</feature>
<keyword evidence="1" id="KW-0732">Signal</keyword>
<geneLocation type="mitochondrion" evidence="2"/>
<reference evidence="2" key="1">
    <citation type="submission" date="2017-03" db="EMBL/GenBank/DDBJ databases">
        <title>The mitochondrial genome of the carnivorous plant Utricularia reniformis (Lentibulariaceae): structure, comparative analysis and evolutionary landmarks.</title>
        <authorList>
            <person name="Silva S.R."/>
            <person name="Alvarenga D.O."/>
            <person name="Michael T.P."/>
            <person name="Miranda V.F.O."/>
            <person name="Varani A.M."/>
        </authorList>
    </citation>
    <scope>NUCLEOTIDE SEQUENCE</scope>
</reference>
<protein>
    <recommendedName>
        <fullName evidence="3">Secreted protein</fullName>
    </recommendedName>
</protein>
<keyword evidence="2" id="KW-0496">Mitochondrion</keyword>
<evidence type="ECO:0008006" key="3">
    <source>
        <dbReference type="Google" id="ProtNLM"/>
    </source>
</evidence>
<name>A0A1Y0B274_9LAMI</name>
<accession>A0A1Y0B274</accession>
<feature type="signal peptide" evidence="1">
    <location>
        <begin position="1"/>
        <end position="26"/>
    </location>
</feature>
<organism evidence="2">
    <name type="scientific">Utricularia reniformis</name>
    <dbReference type="NCBI Taxonomy" id="192314"/>
    <lineage>
        <taxon>Eukaryota</taxon>
        <taxon>Viridiplantae</taxon>
        <taxon>Streptophyta</taxon>
        <taxon>Embryophyta</taxon>
        <taxon>Tracheophyta</taxon>
        <taxon>Spermatophyta</taxon>
        <taxon>Magnoliopsida</taxon>
        <taxon>eudicotyledons</taxon>
        <taxon>Gunneridae</taxon>
        <taxon>Pentapetalae</taxon>
        <taxon>asterids</taxon>
        <taxon>lamiids</taxon>
        <taxon>Lamiales</taxon>
        <taxon>Lentibulariaceae</taxon>
        <taxon>Utricularia</taxon>
    </lineage>
</organism>
<sequence>MWIKRLAFKAFQLAIVLEIAISSSSSLKLVLGPKGNGVTKSSLLLQLDHCSTRWVLLVVCRRSSCFSFSRKA</sequence>
<dbReference type="AlphaFoldDB" id="A0A1Y0B274"/>
<evidence type="ECO:0000256" key="1">
    <source>
        <dbReference type="SAM" id="SignalP"/>
    </source>
</evidence>